<evidence type="ECO:0000313" key="4">
    <source>
        <dbReference type="EMBL" id="KAL2817224.1"/>
    </source>
</evidence>
<dbReference type="Gene3D" id="2.130.10.10">
    <property type="entry name" value="YVTN repeat-like/Quinoprotein amine dehydrogenase"/>
    <property type="match status" value="1"/>
</dbReference>
<feature type="region of interest" description="Disordered" evidence="3">
    <location>
        <begin position="831"/>
        <end position="852"/>
    </location>
</feature>
<dbReference type="InterPro" id="IPR036322">
    <property type="entry name" value="WD40_repeat_dom_sf"/>
</dbReference>
<evidence type="ECO:0000256" key="1">
    <source>
        <dbReference type="ARBA" id="ARBA00009890"/>
    </source>
</evidence>
<feature type="repeat" description="WD" evidence="2">
    <location>
        <begin position="324"/>
        <end position="356"/>
    </location>
</feature>
<feature type="region of interest" description="Disordered" evidence="3">
    <location>
        <begin position="1"/>
        <end position="22"/>
    </location>
</feature>
<keyword evidence="2" id="KW-0853">WD repeat</keyword>
<evidence type="ECO:0000313" key="5">
    <source>
        <dbReference type="Proteomes" id="UP001610335"/>
    </source>
</evidence>
<dbReference type="InterPro" id="IPR037588">
    <property type="entry name" value="MLST8"/>
</dbReference>
<feature type="compositionally biased region" description="Low complexity" evidence="3">
    <location>
        <begin position="127"/>
        <end position="140"/>
    </location>
</feature>
<dbReference type="PANTHER" id="PTHR19842">
    <property type="entry name" value="G BETA-LIKE PROTEIN GBL"/>
    <property type="match status" value="1"/>
</dbReference>
<proteinExistence type="inferred from homology"/>
<dbReference type="InterPro" id="IPR015943">
    <property type="entry name" value="WD40/YVTN_repeat-like_dom_sf"/>
</dbReference>
<dbReference type="PROSITE" id="PS50082">
    <property type="entry name" value="WD_REPEATS_2"/>
    <property type="match status" value="1"/>
</dbReference>
<protein>
    <submittedName>
        <fullName evidence="4">WD40-repeat-containing domain protein</fullName>
    </submittedName>
</protein>
<feature type="compositionally biased region" description="Basic residues" evidence="3">
    <location>
        <begin position="114"/>
        <end position="123"/>
    </location>
</feature>
<name>A0ABR4HP15_9EURO</name>
<gene>
    <name evidence="4" type="ORF">BDW59DRAFT_152814</name>
</gene>
<dbReference type="SMART" id="SM00320">
    <property type="entry name" value="WD40"/>
    <property type="match status" value="7"/>
</dbReference>
<feature type="compositionally biased region" description="Polar residues" evidence="3">
    <location>
        <begin position="51"/>
        <end position="66"/>
    </location>
</feature>
<feature type="region of interest" description="Disordered" evidence="3">
    <location>
        <begin position="768"/>
        <end position="795"/>
    </location>
</feature>
<dbReference type="Pfam" id="PF00400">
    <property type="entry name" value="WD40"/>
    <property type="match status" value="1"/>
</dbReference>
<feature type="region of interest" description="Disordered" evidence="3">
    <location>
        <begin position="37"/>
        <end position="151"/>
    </location>
</feature>
<organism evidence="4 5">
    <name type="scientific">Aspergillus cavernicola</name>
    <dbReference type="NCBI Taxonomy" id="176166"/>
    <lineage>
        <taxon>Eukaryota</taxon>
        <taxon>Fungi</taxon>
        <taxon>Dikarya</taxon>
        <taxon>Ascomycota</taxon>
        <taxon>Pezizomycotina</taxon>
        <taxon>Eurotiomycetes</taxon>
        <taxon>Eurotiomycetidae</taxon>
        <taxon>Eurotiales</taxon>
        <taxon>Aspergillaceae</taxon>
        <taxon>Aspergillus</taxon>
        <taxon>Aspergillus subgen. Nidulantes</taxon>
    </lineage>
</organism>
<dbReference type="PANTHER" id="PTHR19842:SF2">
    <property type="entry name" value="WD REPEAT PROTEIN (AFU_ORTHOLOGUE AFUA_5G04300)"/>
    <property type="match status" value="1"/>
</dbReference>
<dbReference type="EMBL" id="JBFXLS010000094">
    <property type="protein sequence ID" value="KAL2817224.1"/>
    <property type="molecule type" value="Genomic_DNA"/>
</dbReference>
<reference evidence="4 5" key="1">
    <citation type="submission" date="2024-07" db="EMBL/GenBank/DDBJ databases">
        <title>Section-level genome sequencing and comparative genomics of Aspergillus sections Usti and Cavernicolus.</title>
        <authorList>
            <consortium name="Lawrence Berkeley National Laboratory"/>
            <person name="Nybo J.L."/>
            <person name="Vesth T.C."/>
            <person name="Theobald S."/>
            <person name="Frisvad J.C."/>
            <person name="Larsen T.O."/>
            <person name="Kjaerboelling I."/>
            <person name="Rothschild-Mancinelli K."/>
            <person name="Lyhne E.K."/>
            <person name="Kogle M.E."/>
            <person name="Barry K."/>
            <person name="Clum A."/>
            <person name="Na H."/>
            <person name="Ledsgaard L."/>
            <person name="Lin J."/>
            <person name="Lipzen A."/>
            <person name="Kuo A."/>
            <person name="Riley R."/>
            <person name="Mondo S."/>
            <person name="LaButti K."/>
            <person name="Haridas S."/>
            <person name="Pangalinan J."/>
            <person name="Salamov A.A."/>
            <person name="Simmons B.A."/>
            <person name="Magnuson J.K."/>
            <person name="Chen J."/>
            <person name="Drula E."/>
            <person name="Henrissat B."/>
            <person name="Wiebenga A."/>
            <person name="Lubbers R.J."/>
            <person name="Gomes A.C."/>
            <person name="Makela M.R."/>
            <person name="Stajich J."/>
            <person name="Grigoriev I.V."/>
            <person name="Mortensen U.H."/>
            <person name="De vries R.P."/>
            <person name="Baker S.E."/>
            <person name="Andersen M.R."/>
        </authorList>
    </citation>
    <scope>NUCLEOTIDE SEQUENCE [LARGE SCALE GENOMIC DNA]</scope>
    <source>
        <strain evidence="4 5">CBS 600.67</strain>
    </source>
</reference>
<dbReference type="SUPFAM" id="SSF50978">
    <property type="entry name" value="WD40 repeat-like"/>
    <property type="match status" value="1"/>
</dbReference>
<feature type="compositionally biased region" description="Polar residues" evidence="3">
    <location>
        <begin position="86"/>
        <end position="107"/>
    </location>
</feature>
<evidence type="ECO:0000256" key="3">
    <source>
        <dbReference type="SAM" id="MobiDB-lite"/>
    </source>
</evidence>
<dbReference type="InterPro" id="IPR001680">
    <property type="entry name" value="WD40_rpt"/>
</dbReference>
<evidence type="ECO:0000256" key="2">
    <source>
        <dbReference type="PROSITE-ProRule" id="PRU00221"/>
    </source>
</evidence>
<keyword evidence="5" id="KW-1185">Reference proteome</keyword>
<dbReference type="Proteomes" id="UP001610335">
    <property type="component" value="Unassembled WGS sequence"/>
</dbReference>
<feature type="region of interest" description="Disordered" evidence="3">
    <location>
        <begin position="166"/>
        <end position="210"/>
    </location>
</feature>
<comment type="caution">
    <text evidence="4">The sequence shown here is derived from an EMBL/GenBank/DDBJ whole genome shotgun (WGS) entry which is preliminary data.</text>
</comment>
<accession>A0ABR4HP15</accession>
<comment type="similarity">
    <text evidence="1">Belongs to the WD repeat LST8 family.</text>
</comment>
<sequence>MEKDPTSRFSTAPSLLGSEDPSMLKESEDLLSQFMRCSSNESQPTPPQNPPRNMQKVSADSTTRISSPRPRIKIPRGNVQLRPHTSPRTTIQPTNTSFKAQASNKQTVVLPPSRGKRPSPPRRRTTESPSSSTSSGVPIPAVIRRSRRSRAEPTNYYEKIRIFDSESEGEARKPPKASTGDLPHRQRNVVSHATSAPSPPLPANQTTRGCNTSLSSLLRRRELGYRPDQKSHSKLASNFTLSKTWKGASNDVIALAWSPGGTRFAAGATAQCDEHMMAYNRKNNLVFGDLVSNELHELPDHWVQRPLGRGPASDVGDPRLFMSVTALQWFDDALYTASYDHTVKLWDTSRGKASCYKTLKHDSKVVVMARSNFAKNLLATGSDTIGFWNTNEAQYTKLELPWARSRKDIGLVPTSLAWGTNQVTKDYLLAGMSEKEDCVAQHGLLAAYRVREDSIIPKTFSPYSQNVFDVKWHPVLSMFAIACTAGQQASRGSRERSVVNLYEPERNHRVMGFECPAIDINEVVFCPLSANYISAGCTDGITYVWDRRNHGQILHQLEHGKPLNQLDENLERDQADTGVNMQSWGSSYDQFFTGASDGVLKRWNILRAHEDVLVEDVATFQEGIMSGALSPDRTNLLIGDVSGGVHLLSNSPFSPEDPEELEFKFKESPCNNKSEFAPGVKAAKELILSGQIVRHPVFGPGKGAKYKGPFARYARPEGTPSERIAATRLDEYYELRQLDGISPKYRNGLSITQQREVQARISLAKFRNQKRGENKRRYQGRPSIKTEPLDNGPGYEVLTKRKQRASEPKESRVIVNNVEVEVIDLTLDSDDEGSVTLTESSGATEDDLDDDFWWPDNSLIKPNWPKD</sequence>